<protein>
    <submittedName>
        <fullName evidence="2">Uncharacterized protein</fullName>
    </submittedName>
</protein>
<name>A0AAV7UDT4_PLEWA</name>
<dbReference type="AlphaFoldDB" id="A0AAV7UDT4"/>
<evidence type="ECO:0000313" key="3">
    <source>
        <dbReference type="Proteomes" id="UP001066276"/>
    </source>
</evidence>
<feature type="compositionally biased region" description="Low complexity" evidence="1">
    <location>
        <begin position="13"/>
        <end position="27"/>
    </location>
</feature>
<evidence type="ECO:0000313" key="2">
    <source>
        <dbReference type="EMBL" id="KAJ1186174.1"/>
    </source>
</evidence>
<evidence type="ECO:0000256" key="1">
    <source>
        <dbReference type="SAM" id="MobiDB-lite"/>
    </source>
</evidence>
<comment type="caution">
    <text evidence="2">The sequence shown here is derived from an EMBL/GenBank/DDBJ whole genome shotgun (WGS) entry which is preliminary data.</text>
</comment>
<gene>
    <name evidence="2" type="ORF">NDU88_002957</name>
</gene>
<organism evidence="2 3">
    <name type="scientific">Pleurodeles waltl</name>
    <name type="common">Iberian ribbed newt</name>
    <dbReference type="NCBI Taxonomy" id="8319"/>
    <lineage>
        <taxon>Eukaryota</taxon>
        <taxon>Metazoa</taxon>
        <taxon>Chordata</taxon>
        <taxon>Craniata</taxon>
        <taxon>Vertebrata</taxon>
        <taxon>Euteleostomi</taxon>
        <taxon>Amphibia</taxon>
        <taxon>Batrachia</taxon>
        <taxon>Caudata</taxon>
        <taxon>Salamandroidea</taxon>
        <taxon>Salamandridae</taxon>
        <taxon>Pleurodelinae</taxon>
        <taxon>Pleurodeles</taxon>
    </lineage>
</organism>
<feature type="region of interest" description="Disordered" evidence="1">
    <location>
        <begin position="1"/>
        <end position="55"/>
    </location>
</feature>
<dbReference type="Proteomes" id="UP001066276">
    <property type="component" value="Chromosome 3_1"/>
</dbReference>
<proteinExistence type="predicted"/>
<keyword evidence="3" id="KW-1185">Reference proteome</keyword>
<accession>A0AAV7UDT4</accession>
<reference evidence="2" key="1">
    <citation type="journal article" date="2022" name="bioRxiv">
        <title>Sequencing and chromosome-scale assembly of the giantPleurodeles waltlgenome.</title>
        <authorList>
            <person name="Brown T."/>
            <person name="Elewa A."/>
            <person name="Iarovenko S."/>
            <person name="Subramanian E."/>
            <person name="Araus A.J."/>
            <person name="Petzold A."/>
            <person name="Susuki M."/>
            <person name="Suzuki K.-i.T."/>
            <person name="Hayashi T."/>
            <person name="Toyoda A."/>
            <person name="Oliveira C."/>
            <person name="Osipova E."/>
            <person name="Leigh N.D."/>
            <person name="Simon A."/>
            <person name="Yun M.H."/>
        </authorList>
    </citation>
    <scope>NUCLEOTIDE SEQUENCE</scope>
    <source>
        <strain evidence="2">20211129_DDA</strain>
        <tissue evidence="2">Liver</tissue>
    </source>
</reference>
<sequence>MRLQFRGRPVQRASATQTATQGGVTAVDSSWCREHRVPPVGAAPPPRANHSHSPGVAASCYDQAAAARGLREPSPGSRRQFCCAAAQAHSTSLVLG</sequence>
<dbReference type="EMBL" id="JANPWB010000005">
    <property type="protein sequence ID" value="KAJ1186174.1"/>
    <property type="molecule type" value="Genomic_DNA"/>
</dbReference>